<comment type="caution">
    <text evidence="5">The sequence shown here is derived from an EMBL/GenBank/DDBJ whole genome shotgun (WGS) entry which is preliminary data.</text>
</comment>
<gene>
    <name evidence="5" type="ORF">FPZ12_009235</name>
</gene>
<dbReference type="AlphaFoldDB" id="A0A5N0VBB1"/>
<evidence type="ECO:0000256" key="3">
    <source>
        <dbReference type="ARBA" id="ARBA00023163"/>
    </source>
</evidence>
<feature type="domain" description="HTH gntR-type" evidence="4">
    <location>
        <begin position="251"/>
        <end position="321"/>
    </location>
</feature>
<evidence type="ECO:0000259" key="4">
    <source>
        <dbReference type="PROSITE" id="PS50949"/>
    </source>
</evidence>
<dbReference type="InterPro" id="IPR011711">
    <property type="entry name" value="GntR_C"/>
</dbReference>
<dbReference type="SMART" id="SM00345">
    <property type="entry name" value="HTH_GNTR"/>
    <property type="match status" value="2"/>
</dbReference>
<dbReference type="GO" id="GO:0003677">
    <property type="term" value="F:DNA binding"/>
    <property type="evidence" value="ECO:0007669"/>
    <property type="project" value="UniProtKB-KW"/>
</dbReference>
<name>A0A5N0VBB1_9PSEU</name>
<evidence type="ECO:0000256" key="2">
    <source>
        <dbReference type="ARBA" id="ARBA00023125"/>
    </source>
</evidence>
<reference evidence="5" key="1">
    <citation type="submission" date="2019-09" db="EMBL/GenBank/DDBJ databases">
        <authorList>
            <person name="Teo W.F.A."/>
            <person name="Duangmal K."/>
        </authorList>
    </citation>
    <scope>NUCLEOTIDE SEQUENCE [LARGE SCALE GENOMIC DNA]</scope>
    <source>
        <strain evidence="5">K81G1</strain>
    </source>
</reference>
<dbReference type="InterPro" id="IPR036388">
    <property type="entry name" value="WH-like_DNA-bd_sf"/>
</dbReference>
<dbReference type="PANTHER" id="PTHR43537:SF51">
    <property type="entry name" value="HTH-TYPE TRANSCRIPTIONAL REGULATOR LGOR-RELATED"/>
    <property type="match status" value="1"/>
</dbReference>
<feature type="domain" description="HTH gntR-type" evidence="4">
    <location>
        <begin position="8"/>
        <end position="78"/>
    </location>
</feature>
<keyword evidence="6" id="KW-1185">Reference proteome</keyword>
<evidence type="ECO:0000313" key="5">
    <source>
        <dbReference type="EMBL" id="KAA9163669.1"/>
    </source>
</evidence>
<proteinExistence type="predicted"/>
<dbReference type="Proteomes" id="UP000319769">
    <property type="component" value="Unassembled WGS sequence"/>
</dbReference>
<dbReference type="InterPro" id="IPR008920">
    <property type="entry name" value="TF_FadR/GntR_C"/>
</dbReference>
<dbReference type="RefSeq" id="WP_144756920.1">
    <property type="nucleotide sequence ID" value="NZ_VMNW02000009.1"/>
</dbReference>
<dbReference type="InterPro" id="IPR000524">
    <property type="entry name" value="Tscrpt_reg_HTH_GntR"/>
</dbReference>
<dbReference type="PROSITE" id="PS50949">
    <property type="entry name" value="HTH_GNTR"/>
    <property type="match status" value="2"/>
</dbReference>
<dbReference type="Gene3D" id="1.10.10.10">
    <property type="entry name" value="Winged helix-like DNA-binding domain superfamily/Winged helix DNA-binding domain"/>
    <property type="match status" value="2"/>
</dbReference>
<organism evidence="5 6">
    <name type="scientific">Amycolatopsis acidicola</name>
    <dbReference type="NCBI Taxonomy" id="2596893"/>
    <lineage>
        <taxon>Bacteria</taxon>
        <taxon>Bacillati</taxon>
        <taxon>Actinomycetota</taxon>
        <taxon>Actinomycetes</taxon>
        <taxon>Pseudonocardiales</taxon>
        <taxon>Pseudonocardiaceae</taxon>
        <taxon>Amycolatopsis</taxon>
    </lineage>
</organism>
<dbReference type="Pfam" id="PF00392">
    <property type="entry name" value="GntR"/>
    <property type="match status" value="1"/>
</dbReference>
<dbReference type="SUPFAM" id="SSF46785">
    <property type="entry name" value="Winged helix' DNA-binding domain"/>
    <property type="match status" value="2"/>
</dbReference>
<dbReference type="InterPro" id="IPR036390">
    <property type="entry name" value="WH_DNA-bd_sf"/>
</dbReference>
<dbReference type="Gene3D" id="1.20.120.530">
    <property type="entry name" value="GntR ligand-binding domain-like"/>
    <property type="match status" value="2"/>
</dbReference>
<dbReference type="OrthoDB" id="9784718at2"/>
<dbReference type="SMART" id="SM00895">
    <property type="entry name" value="FCD"/>
    <property type="match status" value="2"/>
</dbReference>
<evidence type="ECO:0000256" key="1">
    <source>
        <dbReference type="ARBA" id="ARBA00023015"/>
    </source>
</evidence>
<dbReference type="Pfam" id="PF07729">
    <property type="entry name" value="FCD"/>
    <property type="match status" value="1"/>
</dbReference>
<keyword evidence="3" id="KW-0804">Transcription</keyword>
<protein>
    <submittedName>
        <fullName evidence="5">FadR family transcriptional regulator</fullName>
    </submittedName>
</protein>
<accession>A0A5N0VBB1</accession>
<dbReference type="PANTHER" id="PTHR43537">
    <property type="entry name" value="TRANSCRIPTIONAL REGULATOR, GNTR FAMILY"/>
    <property type="match status" value="1"/>
</dbReference>
<dbReference type="EMBL" id="VMNW02000009">
    <property type="protein sequence ID" value="KAA9163669.1"/>
    <property type="molecule type" value="Genomic_DNA"/>
</dbReference>
<dbReference type="SUPFAM" id="SSF48008">
    <property type="entry name" value="GntR ligand-binding domain-like"/>
    <property type="match status" value="2"/>
</dbReference>
<sequence>MLDEAAPGKTATQIARRIEEEILARGWPVGELLWSEPELRARSGVSRTVLREAVRLVEHHQVARMRRGPQGGLLVTAPDTGPSIWAMAAYLEFTGVRVADILRVRSLLEPMAAALAAERITEDGILALRKAFDRERPGYAGPMPEERLHARLSELSGNPVLELFVDALDSLTRRYVHLAGRTENLEIGRTSREAHLRHGRILDSVIAGRAAEAEIGVRDHLDGITAWLGRRGALGRPALGLSSTAEHLGSASLAVSVAARMYDDITGAGWPVGTSLGSEAELTDRYQVSRAVLRAAVRLLEQHAIASPRRGRIGGLVVTAPSRQASVDSAALYLAYKGMTTEHARVVREALELGAVRDVVAGGDMPGEPFHTGLAEASGNSVLCLFLGIVGDVMGEADPEEHTAAHHEVTEALRANDTGLALHRLRRHLNSAPRCWS</sequence>
<evidence type="ECO:0000313" key="6">
    <source>
        <dbReference type="Proteomes" id="UP000319769"/>
    </source>
</evidence>
<keyword evidence="1" id="KW-0805">Transcription regulation</keyword>
<dbReference type="GO" id="GO:0003700">
    <property type="term" value="F:DNA-binding transcription factor activity"/>
    <property type="evidence" value="ECO:0007669"/>
    <property type="project" value="InterPro"/>
</dbReference>
<keyword evidence="2" id="KW-0238">DNA-binding</keyword>